<evidence type="ECO:0000313" key="1">
    <source>
        <dbReference type="EMBL" id="SMO38273.1"/>
    </source>
</evidence>
<gene>
    <name evidence="1" type="ORF">SAMN06265221_101358</name>
</gene>
<evidence type="ECO:0000313" key="2">
    <source>
        <dbReference type="Proteomes" id="UP000319014"/>
    </source>
</evidence>
<dbReference type="Proteomes" id="UP000319014">
    <property type="component" value="Unassembled WGS sequence"/>
</dbReference>
<dbReference type="AlphaFoldDB" id="A0A521ATW9"/>
<dbReference type="EMBL" id="FXTK01000001">
    <property type="protein sequence ID" value="SMO38273.1"/>
    <property type="molecule type" value="Genomic_DNA"/>
</dbReference>
<protein>
    <submittedName>
        <fullName evidence="1">Uncharacterized protein</fullName>
    </submittedName>
</protein>
<name>A0A521ATW9_9RHOB</name>
<sequence>MAVHKPPYVAAVLTGQPTALVLTVKSLPRDKSRCGQPVEIHPAGMLCRVPDAIRAQLRPGNRIVVSGKGTWMGVFVDRIDRIKLFDRSKPL</sequence>
<proteinExistence type="predicted"/>
<accession>A0A521ATW9</accession>
<dbReference type="RefSeq" id="WP_142661458.1">
    <property type="nucleotide sequence ID" value="NZ_FXTK01000001.1"/>
</dbReference>
<organism evidence="1 2">
    <name type="scientific">Paracoccus laeviglucosivorans</name>
    <dbReference type="NCBI Taxonomy" id="1197861"/>
    <lineage>
        <taxon>Bacteria</taxon>
        <taxon>Pseudomonadati</taxon>
        <taxon>Pseudomonadota</taxon>
        <taxon>Alphaproteobacteria</taxon>
        <taxon>Rhodobacterales</taxon>
        <taxon>Paracoccaceae</taxon>
        <taxon>Paracoccus</taxon>
    </lineage>
</organism>
<reference evidence="1 2" key="1">
    <citation type="submission" date="2017-05" db="EMBL/GenBank/DDBJ databases">
        <authorList>
            <person name="Varghese N."/>
            <person name="Submissions S."/>
        </authorList>
    </citation>
    <scope>NUCLEOTIDE SEQUENCE [LARGE SCALE GENOMIC DNA]</scope>
    <source>
        <strain evidence="1 2">DSM 100094</strain>
    </source>
</reference>
<keyword evidence="2" id="KW-1185">Reference proteome</keyword>
<dbReference type="OrthoDB" id="7872070at2"/>